<dbReference type="Gene3D" id="1.10.357.10">
    <property type="entry name" value="Tetracycline Repressor, domain 2"/>
    <property type="match status" value="1"/>
</dbReference>
<evidence type="ECO:0000313" key="6">
    <source>
        <dbReference type="EMBL" id="MCK9688677.1"/>
    </source>
</evidence>
<dbReference type="EMBL" id="JAJLJH010000009">
    <property type="protein sequence ID" value="MCK9688677.1"/>
    <property type="molecule type" value="Genomic_DNA"/>
</dbReference>
<dbReference type="RefSeq" id="WP_275684722.1">
    <property type="nucleotide sequence ID" value="NZ_JAJLJH010000009.1"/>
</dbReference>
<accession>A0A9X1YMT1</accession>
<dbReference type="InterPro" id="IPR036271">
    <property type="entry name" value="Tet_transcr_reg_TetR-rel_C_sf"/>
</dbReference>
<evidence type="ECO:0000259" key="5">
    <source>
        <dbReference type="PROSITE" id="PS50977"/>
    </source>
</evidence>
<protein>
    <submittedName>
        <fullName evidence="6">TetR/AcrR family transcriptional regulator</fullName>
    </submittedName>
</protein>
<evidence type="ECO:0000256" key="4">
    <source>
        <dbReference type="PROSITE-ProRule" id="PRU00335"/>
    </source>
</evidence>
<sequence length="186" mass="20120">MTTGPIVATPRERILRAAHDLFYREGVRATGIDRVIAESGVAKLTFYRQFASKDELVLAFLDVRHERWMAWFVAALARHGGTPAAIAPTLSEWFASDDFRGCAFLNSVGELAPALAAVLDVTRRHKQEMTAAVTRLMKPAPGRARAARALALAIDGAIVQAQYLATPAPAVEALSLLVKTLEKALA</sequence>
<feature type="domain" description="HTH tetR-type" evidence="5">
    <location>
        <begin position="8"/>
        <end position="68"/>
    </location>
</feature>
<dbReference type="Pfam" id="PF00440">
    <property type="entry name" value="TetR_N"/>
    <property type="match status" value="1"/>
</dbReference>
<dbReference type="AlphaFoldDB" id="A0A9X1YMT1"/>
<dbReference type="SUPFAM" id="SSF46689">
    <property type="entry name" value="Homeodomain-like"/>
    <property type="match status" value="1"/>
</dbReference>
<dbReference type="PANTHER" id="PTHR47506:SF1">
    <property type="entry name" value="HTH-TYPE TRANSCRIPTIONAL REGULATOR YJDC"/>
    <property type="match status" value="1"/>
</dbReference>
<comment type="caution">
    <text evidence="6">The sequence shown here is derived from an EMBL/GenBank/DDBJ whole genome shotgun (WGS) entry which is preliminary data.</text>
</comment>
<dbReference type="InterPro" id="IPR001647">
    <property type="entry name" value="HTH_TetR"/>
</dbReference>
<dbReference type="Proteomes" id="UP001139353">
    <property type="component" value="Unassembled WGS sequence"/>
</dbReference>
<dbReference type="SUPFAM" id="SSF48498">
    <property type="entry name" value="Tetracyclin repressor-like, C-terminal domain"/>
    <property type="match status" value="1"/>
</dbReference>
<feature type="DNA-binding region" description="H-T-H motif" evidence="4">
    <location>
        <begin position="31"/>
        <end position="50"/>
    </location>
</feature>
<dbReference type="GO" id="GO:0003677">
    <property type="term" value="F:DNA binding"/>
    <property type="evidence" value="ECO:0007669"/>
    <property type="project" value="UniProtKB-UniRule"/>
</dbReference>
<evidence type="ECO:0000256" key="2">
    <source>
        <dbReference type="ARBA" id="ARBA00023125"/>
    </source>
</evidence>
<dbReference type="PRINTS" id="PR00455">
    <property type="entry name" value="HTHTETR"/>
</dbReference>
<dbReference type="PROSITE" id="PS50977">
    <property type="entry name" value="HTH_TETR_2"/>
    <property type="match status" value="1"/>
</dbReference>
<gene>
    <name evidence="6" type="ORF">LPC04_23445</name>
</gene>
<evidence type="ECO:0000256" key="3">
    <source>
        <dbReference type="ARBA" id="ARBA00023163"/>
    </source>
</evidence>
<dbReference type="PANTHER" id="PTHR47506">
    <property type="entry name" value="TRANSCRIPTIONAL REGULATORY PROTEIN"/>
    <property type="match status" value="1"/>
</dbReference>
<evidence type="ECO:0000256" key="1">
    <source>
        <dbReference type="ARBA" id="ARBA00023015"/>
    </source>
</evidence>
<keyword evidence="3" id="KW-0804">Transcription</keyword>
<keyword evidence="2 4" id="KW-0238">DNA-binding</keyword>
<keyword evidence="7" id="KW-1185">Reference proteome</keyword>
<organism evidence="6 7">
    <name type="scientific">Scleromatobacter humisilvae</name>
    <dbReference type="NCBI Taxonomy" id="2897159"/>
    <lineage>
        <taxon>Bacteria</taxon>
        <taxon>Pseudomonadati</taxon>
        <taxon>Pseudomonadota</taxon>
        <taxon>Betaproteobacteria</taxon>
        <taxon>Burkholderiales</taxon>
        <taxon>Sphaerotilaceae</taxon>
        <taxon>Scleromatobacter</taxon>
    </lineage>
</organism>
<evidence type="ECO:0000313" key="7">
    <source>
        <dbReference type="Proteomes" id="UP001139353"/>
    </source>
</evidence>
<proteinExistence type="predicted"/>
<reference evidence="6" key="1">
    <citation type="submission" date="2021-11" db="EMBL/GenBank/DDBJ databases">
        <title>BS-T2-15 a new species belonging to the Comamonadaceae family isolated from the soil of a French oak forest.</title>
        <authorList>
            <person name="Mieszkin S."/>
            <person name="Alain K."/>
        </authorList>
    </citation>
    <scope>NUCLEOTIDE SEQUENCE</scope>
    <source>
        <strain evidence="6">BS-T2-15</strain>
    </source>
</reference>
<name>A0A9X1YMT1_9BURK</name>
<keyword evidence="1" id="KW-0805">Transcription regulation</keyword>
<dbReference type="InterPro" id="IPR009057">
    <property type="entry name" value="Homeodomain-like_sf"/>
</dbReference>